<gene>
    <name evidence="1" type="ORF">IE53DRAFT_383388</name>
</gene>
<proteinExistence type="predicted"/>
<sequence>MSGFDQKSIARGADAARRTGEVRVILSPEKGRRPGLRVLSQSTRVFVVEDKLVHPVREIQELVIKLGAQISGTSEAANVIVTSIRAPKRLLKHISREDSEDKYVVNPEWILDSAERAVMMDPDDYLAFKSSKEHVFHLPMKRGRTPDTEVESGMPGPSTSSASATRPPRPWRDTRYACERPSPLQCINQGLVDELEVIRRERELTGDEFSKMAYMRALSAIKAYPYDLSKNPSQASKLTGVGSKIGKLAEQYYEKGCIIEAKIIRRDKAIQTMIAFNELYGVGPTAARDAYNEGCRTLEDVIKKGKSLGTHLTRSESLRILPDLQSKIPRPEVEAIAHLISRMMEKIIPGCQHTICGGYRRGKPESSDVDIVYTHPDNRHNKAALHRLLDDLRREGIVTHIVSVTTPGLDEDSTNVHVDVAQIVVLPPISPLTPNPRHRRVDIIFCPFSVYGAAVLGWTGSHIFERDLRIFCRKEGYKFSFTGVTRLSDGKVLDTPTEREIFELFKLEWMPPEWRNCDA</sequence>
<organism evidence="1 2">
    <name type="scientific">Violaceomyces palustris</name>
    <dbReference type="NCBI Taxonomy" id="1673888"/>
    <lineage>
        <taxon>Eukaryota</taxon>
        <taxon>Fungi</taxon>
        <taxon>Dikarya</taxon>
        <taxon>Basidiomycota</taxon>
        <taxon>Ustilaginomycotina</taxon>
        <taxon>Ustilaginomycetes</taxon>
        <taxon>Violaceomycetales</taxon>
        <taxon>Violaceomycetaceae</taxon>
        <taxon>Violaceomyces</taxon>
    </lineage>
</organism>
<dbReference type="Proteomes" id="UP000245626">
    <property type="component" value="Unassembled WGS sequence"/>
</dbReference>
<protein>
    <submittedName>
        <fullName evidence="1">Nucleotidyltransferase</fullName>
    </submittedName>
</protein>
<name>A0ACD0P7M2_9BASI</name>
<accession>A0ACD0P7M2</accession>
<reference evidence="1 2" key="1">
    <citation type="journal article" date="2018" name="Mol. Biol. Evol.">
        <title>Broad Genomic Sampling Reveals a Smut Pathogenic Ancestry of the Fungal Clade Ustilaginomycotina.</title>
        <authorList>
            <person name="Kijpornyongpan T."/>
            <person name="Mondo S.J."/>
            <person name="Barry K."/>
            <person name="Sandor L."/>
            <person name="Lee J."/>
            <person name="Lipzen A."/>
            <person name="Pangilinan J."/>
            <person name="LaButti K."/>
            <person name="Hainaut M."/>
            <person name="Henrissat B."/>
            <person name="Grigoriev I.V."/>
            <person name="Spatafora J.W."/>
            <person name="Aime M.C."/>
        </authorList>
    </citation>
    <scope>NUCLEOTIDE SEQUENCE [LARGE SCALE GENOMIC DNA]</scope>
    <source>
        <strain evidence="1 2">SA 807</strain>
    </source>
</reference>
<evidence type="ECO:0000313" key="1">
    <source>
        <dbReference type="EMBL" id="PWN54047.1"/>
    </source>
</evidence>
<keyword evidence="2" id="KW-1185">Reference proteome</keyword>
<evidence type="ECO:0000313" key="2">
    <source>
        <dbReference type="Proteomes" id="UP000245626"/>
    </source>
</evidence>
<dbReference type="EMBL" id="KZ819698">
    <property type="protein sequence ID" value="PWN54047.1"/>
    <property type="molecule type" value="Genomic_DNA"/>
</dbReference>